<evidence type="ECO:0000313" key="1">
    <source>
        <dbReference type="EMBL" id="KAJ0181861.1"/>
    </source>
</evidence>
<comment type="caution">
    <text evidence="1">The sequence shown here is derived from an EMBL/GenBank/DDBJ whole genome shotgun (WGS) entry which is preliminary data.</text>
</comment>
<keyword evidence="2" id="KW-1185">Reference proteome</keyword>
<organism evidence="1 2">
    <name type="scientific">Dendrolimus kikuchii</name>
    <dbReference type="NCBI Taxonomy" id="765133"/>
    <lineage>
        <taxon>Eukaryota</taxon>
        <taxon>Metazoa</taxon>
        <taxon>Ecdysozoa</taxon>
        <taxon>Arthropoda</taxon>
        <taxon>Hexapoda</taxon>
        <taxon>Insecta</taxon>
        <taxon>Pterygota</taxon>
        <taxon>Neoptera</taxon>
        <taxon>Endopterygota</taxon>
        <taxon>Lepidoptera</taxon>
        <taxon>Glossata</taxon>
        <taxon>Ditrysia</taxon>
        <taxon>Bombycoidea</taxon>
        <taxon>Lasiocampidae</taxon>
        <taxon>Dendrolimus</taxon>
    </lineage>
</organism>
<name>A0ACC1DE22_9NEOP</name>
<dbReference type="EMBL" id="CM034390">
    <property type="protein sequence ID" value="KAJ0181861.1"/>
    <property type="molecule type" value="Genomic_DNA"/>
</dbReference>
<evidence type="ECO:0000313" key="2">
    <source>
        <dbReference type="Proteomes" id="UP000824533"/>
    </source>
</evidence>
<sequence length="292" mass="32632">MNFVNLLHLKCYPWKENLTLASKNNISSVNGVCYVTLQIEKHNYNKKPIFVLGSLCADIIIGHDILGCHSALELNFGGPKEPLKIYNVLAASVPEVSLFTNLTRNGQIERLNGTLWRTIKLYLRSRDLDTVHWEEVLPSALHSIRSLLCTSTNATPHESFFNHPRRTANGGSLPTWLPEPGPILMENNNKRSKYDADVEEVELLEANPSHSYIRLADGRETTVSNRQLAPLLRNHHMHDSSDQFSGIEVDKEVNAESPSASNEDSPAAETSQLLTENSSAETSKLPMLRHST</sequence>
<reference evidence="1 2" key="1">
    <citation type="journal article" date="2021" name="Front. Genet.">
        <title>Chromosome-Level Genome Assembly Reveals Significant Gene Expansion in the Toll and IMD Signaling Pathways of Dendrolimus kikuchii.</title>
        <authorList>
            <person name="Zhou J."/>
            <person name="Wu P."/>
            <person name="Xiong Z."/>
            <person name="Liu N."/>
            <person name="Zhao N."/>
            <person name="Ji M."/>
            <person name="Qiu Y."/>
            <person name="Yang B."/>
        </authorList>
    </citation>
    <scope>NUCLEOTIDE SEQUENCE [LARGE SCALE GENOMIC DNA]</scope>
    <source>
        <strain evidence="1">Ann1</strain>
    </source>
</reference>
<proteinExistence type="predicted"/>
<dbReference type="Proteomes" id="UP000824533">
    <property type="component" value="Linkage Group LG04"/>
</dbReference>
<gene>
    <name evidence="1" type="ORF">K1T71_002583</name>
</gene>
<protein>
    <submittedName>
        <fullName evidence="1">Uncharacterized protein</fullName>
    </submittedName>
</protein>
<accession>A0ACC1DE22</accession>